<dbReference type="InterPro" id="IPR009403">
    <property type="entry name" value="UPF0637"/>
</dbReference>
<reference evidence="1 2" key="1">
    <citation type="journal article" date="2015" name="Genome Announc.">
        <title>Expanding the biotechnology potential of lactobacilli through comparative genomics of 213 strains and associated genera.</title>
        <authorList>
            <person name="Sun Z."/>
            <person name="Harris H.M."/>
            <person name="McCann A."/>
            <person name="Guo C."/>
            <person name="Argimon S."/>
            <person name="Zhang W."/>
            <person name="Yang X."/>
            <person name="Jeffery I.B."/>
            <person name="Cooney J.C."/>
            <person name="Kagawa T.F."/>
            <person name="Liu W."/>
            <person name="Song Y."/>
            <person name="Salvetti E."/>
            <person name="Wrobel A."/>
            <person name="Rasinkangas P."/>
            <person name="Parkhill J."/>
            <person name="Rea M.C."/>
            <person name="O'Sullivan O."/>
            <person name="Ritari J."/>
            <person name="Douillard F.P."/>
            <person name="Paul Ross R."/>
            <person name="Yang R."/>
            <person name="Briner A.E."/>
            <person name="Felis G.E."/>
            <person name="de Vos W.M."/>
            <person name="Barrangou R."/>
            <person name="Klaenhammer T.R."/>
            <person name="Caufield P.W."/>
            <person name="Cui Y."/>
            <person name="Zhang H."/>
            <person name="O'Toole P.W."/>
        </authorList>
    </citation>
    <scope>NUCLEOTIDE SEQUENCE [LARGE SCALE GENOMIC DNA]</scope>
    <source>
        <strain evidence="1 2">DSM 20335</strain>
    </source>
</reference>
<dbReference type="InterPro" id="IPR053707">
    <property type="entry name" value="UPF0637_domain_sf"/>
</dbReference>
<keyword evidence="2" id="KW-1185">Reference proteome</keyword>
<dbReference type="Pfam" id="PF06335">
    <property type="entry name" value="DUF1054"/>
    <property type="match status" value="1"/>
</dbReference>
<accession>A0A0R2BJY5</accession>
<organism evidence="1 2">
    <name type="scientific">Lapidilactobacillus dextrinicus DSM 20335</name>
    <dbReference type="NCBI Taxonomy" id="1423738"/>
    <lineage>
        <taxon>Bacteria</taxon>
        <taxon>Bacillati</taxon>
        <taxon>Bacillota</taxon>
        <taxon>Bacilli</taxon>
        <taxon>Lactobacillales</taxon>
        <taxon>Lactobacillaceae</taxon>
        <taxon>Lapidilactobacillus</taxon>
    </lineage>
</organism>
<dbReference type="OrthoDB" id="9812818at2"/>
<sequence length="209" mass="24275">MFKKGFPMLGRTSFEVFNDPTLPGRLAKIQTEVDPDFETLGEQLTQLLYPELQETLHVHLAKHLRRHKNPPVDTWFALSSSKRGYKMMPHFEIGLWPNWLFINLTLLGDMKQRQQVATSLNLIDWQLVPAMQISSDHSSSKHEDYSQETWQAAVQRFQQVAKSDLVLGTWIHKNDDRFANPKAIEQTIQQQIIDLAPLYQALMRAYNES</sequence>
<evidence type="ECO:0000313" key="1">
    <source>
        <dbReference type="EMBL" id="KRM79823.1"/>
    </source>
</evidence>
<protein>
    <submittedName>
        <fullName evidence="1">Uncharacterized protein</fullName>
    </submittedName>
</protein>
<dbReference type="SUPFAM" id="SSF142913">
    <property type="entry name" value="YktB/PF0168-like"/>
    <property type="match status" value="1"/>
</dbReference>
<proteinExistence type="predicted"/>
<evidence type="ECO:0000313" key="2">
    <source>
        <dbReference type="Proteomes" id="UP000051813"/>
    </source>
</evidence>
<name>A0A0R2BJY5_9LACO</name>
<dbReference type="EMBL" id="AYYK01000001">
    <property type="protein sequence ID" value="KRM79823.1"/>
    <property type="molecule type" value="Genomic_DNA"/>
</dbReference>
<dbReference type="Proteomes" id="UP000051813">
    <property type="component" value="Unassembled WGS sequence"/>
</dbReference>
<gene>
    <name evidence="1" type="ORF">FC84_GL000520</name>
</gene>
<dbReference type="AlphaFoldDB" id="A0A0R2BJY5"/>
<comment type="caution">
    <text evidence="1">The sequence shown here is derived from an EMBL/GenBank/DDBJ whole genome shotgun (WGS) entry which is preliminary data.</text>
</comment>
<dbReference type="Gene3D" id="3.30.930.20">
    <property type="entry name" value="Protein of unknown function DUF1054"/>
    <property type="match status" value="1"/>
</dbReference>
<dbReference type="STRING" id="1423738.FC84_GL000520"/>
<dbReference type="PATRIC" id="fig|1423738.3.peg.530"/>